<feature type="chain" id="PRO_5007881534" evidence="1">
    <location>
        <begin position="21"/>
        <end position="164"/>
    </location>
</feature>
<protein>
    <submittedName>
        <fullName evidence="2">Uncharacterized protein</fullName>
    </submittedName>
</protein>
<reference evidence="2 3" key="1">
    <citation type="submission" date="2013-07" db="EMBL/GenBank/DDBJ databases">
        <title>Comparative Genomic and Metabolomic Analysis of Twelve Strains of Pseudoalteromonas luteoviolacea.</title>
        <authorList>
            <person name="Vynne N.G."/>
            <person name="Mansson M."/>
            <person name="Gram L."/>
        </authorList>
    </citation>
    <scope>NUCLEOTIDE SEQUENCE [LARGE SCALE GENOMIC DNA]</scope>
    <source>
        <strain evidence="2 3">DSM 6061</strain>
    </source>
</reference>
<dbReference type="GeneID" id="57361287"/>
<dbReference type="Proteomes" id="UP000076643">
    <property type="component" value="Unassembled WGS sequence"/>
</dbReference>
<feature type="signal peptide" evidence="1">
    <location>
        <begin position="1"/>
        <end position="20"/>
    </location>
</feature>
<keyword evidence="1" id="KW-0732">Signal</keyword>
<dbReference type="RefSeq" id="WP_063355310.1">
    <property type="nucleotide sequence ID" value="NZ_AQHB01000020.1"/>
</dbReference>
<dbReference type="PATRIC" id="fig|1365250.3.peg.3477"/>
<dbReference type="EMBL" id="AUYB01000115">
    <property type="protein sequence ID" value="KZN34829.1"/>
    <property type="molecule type" value="Genomic_DNA"/>
</dbReference>
<gene>
    <name evidence="2" type="ORF">N475_18935</name>
</gene>
<name>A0A166VZ95_9GAMM</name>
<proteinExistence type="predicted"/>
<dbReference type="AlphaFoldDB" id="A0A166VZ95"/>
<sequence length="164" mass="18701">MKFKALILSALALSSMSASAYYNIQKKTWYAAVMGNEFKIQSTFGCINSRTMYESHRVTSQLAGLYPGQPYKYSHNTWNFKVYSTNSGAYVPGEDFTVESTYFTDSNNNYVDRILPLYNTRPYGIIKGIRETRVGGPNMINQFYMDLDCRDGDVGIIKPPFDIR</sequence>
<evidence type="ECO:0000256" key="1">
    <source>
        <dbReference type="SAM" id="SignalP"/>
    </source>
</evidence>
<evidence type="ECO:0000313" key="2">
    <source>
        <dbReference type="EMBL" id="KZN34829.1"/>
    </source>
</evidence>
<keyword evidence="3" id="KW-1185">Reference proteome</keyword>
<evidence type="ECO:0000313" key="3">
    <source>
        <dbReference type="Proteomes" id="UP000076643"/>
    </source>
</evidence>
<accession>A0A166VZ95</accession>
<comment type="caution">
    <text evidence="2">The sequence shown here is derived from an EMBL/GenBank/DDBJ whole genome shotgun (WGS) entry which is preliminary data.</text>
</comment>
<organism evidence="2 3">
    <name type="scientific">Pseudoalteromonas luteoviolacea DSM 6061</name>
    <dbReference type="NCBI Taxonomy" id="1365250"/>
    <lineage>
        <taxon>Bacteria</taxon>
        <taxon>Pseudomonadati</taxon>
        <taxon>Pseudomonadota</taxon>
        <taxon>Gammaproteobacteria</taxon>
        <taxon>Alteromonadales</taxon>
        <taxon>Pseudoalteromonadaceae</taxon>
        <taxon>Pseudoalteromonas</taxon>
    </lineage>
</organism>